<feature type="compositionally biased region" description="Basic and acidic residues" evidence="1">
    <location>
        <begin position="304"/>
        <end position="315"/>
    </location>
</feature>
<dbReference type="Proteomes" id="UP001369815">
    <property type="component" value="Unassembled WGS sequence"/>
</dbReference>
<comment type="caution">
    <text evidence="2">The sequence shown here is derived from an EMBL/GenBank/DDBJ whole genome shotgun (WGS) entry which is preliminary data.</text>
</comment>
<feature type="compositionally biased region" description="Polar residues" evidence="1">
    <location>
        <begin position="234"/>
        <end position="257"/>
    </location>
</feature>
<keyword evidence="3" id="KW-1185">Reference proteome</keyword>
<evidence type="ECO:0000313" key="2">
    <source>
        <dbReference type="EMBL" id="KAK6955014.1"/>
    </source>
</evidence>
<proteinExistence type="predicted"/>
<evidence type="ECO:0000313" key="3">
    <source>
        <dbReference type="Proteomes" id="UP001369815"/>
    </source>
</evidence>
<feature type="region of interest" description="Disordered" evidence="1">
    <location>
        <begin position="1"/>
        <end position="21"/>
    </location>
</feature>
<evidence type="ECO:0000256" key="1">
    <source>
        <dbReference type="SAM" id="MobiDB-lite"/>
    </source>
</evidence>
<feature type="region of interest" description="Disordered" evidence="1">
    <location>
        <begin position="724"/>
        <end position="781"/>
    </location>
</feature>
<feature type="region of interest" description="Disordered" evidence="1">
    <location>
        <begin position="212"/>
        <end position="261"/>
    </location>
</feature>
<dbReference type="AlphaFoldDB" id="A0AAX6MR89"/>
<sequence length="781" mass="87405">MENKEELSDLAPATRSNGLFQAGMPSPLAVAAIDKYHSGKPIFNEDEGSSHWVWGRRLGDNKLFEQEQNLLRVAAPSPESATTCLSSIFDKDEQEEAEYSGSARAPRLHVDFTDSTSSSDSHSIRSITIQHIADGSLPITSNPLFTRRFSDSQAIFQKASHHRLSAPLPITQAEVERALLDNYLKMYSTPQRGSSAVELELNAARARVLNREPFHSRSGSRSHRDEQSDVRSYYSRSRGNSTSSGAYQQLATTSTPEQGRLMQNRYEFQSNDTEEILSPVPEIAGGKFHSHITTVSDLINMRDEEPHQQSRDMSRHKLPPKPAMDASAMKKEKRRPPPLDLAEAHRYAAMNRRHGNIQIIHNPVPSPDVEEASVDDSPSVYGDEKSLHFYEEPSGDPYKAGLGRGSILKGYSNWMEKQPTEDVVRESKRAATPISDVPASRTTPQSRSPQKGSLGIPKSLTTDEVTREPGAPPFTPLTPWLTNGSTKKVKKNLFGDKGWLEDTAAQKKPERLKNTNSRFFDGVKKTARKIAGMADFKVGTSRVSTARELNITLDPREQSLLYCELEFILSNTLSGYINGQLHLGRLNPHVHAKIADSWAQMGRPKVIGFRYDLETQIDMLYAHIGSFRFHGPHYADCHIVKGLLYGMKMNARTMSVRTLCQPDSVVAKHILDSQALMQLLNSPPELQTALAEVCQFFRTIIEVRQDKHEKEEVAKPSVEYAPNSGFKYRSQEDLSPPKGKYPGEYRVKNQIHVPPSQRNFSGPTLEPTVYKPSEQLHALTK</sequence>
<dbReference type="EMBL" id="JBANMG010000003">
    <property type="protein sequence ID" value="KAK6955014.1"/>
    <property type="molecule type" value="Genomic_DNA"/>
</dbReference>
<feature type="region of interest" description="Disordered" evidence="1">
    <location>
        <begin position="419"/>
        <end position="482"/>
    </location>
</feature>
<feature type="region of interest" description="Disordered" evidence="1">
    <location>
        <begin position="304"/>
        <end position="338"/>
    </location>
</feature>
<reference evidence="2 3" key="1">
    <citation type="journal article" date="2024" name="Front Chem Biol">
        <title>Unveiling the potential of Daldinia eschscholtzii MFLUCC 19-0629 through bioactivity and bioinformatics studies for enhanced sustainable agriculture production.</title>
        <authorList>
            <person name="Brooks S."/>
            <person name="Weaver J.A."/>
            <person name="Klomchit A."/>
            <person name="Alharthi S.A."/>
            <person name="Onlamun T."/>
            <person name="Nurani R."/>
            <person name="Vong T.K."/>
            <person name="Alberti F."/>
            <person name="Greco C."/>
        </authorList>
    </citation>
    <scope>NUCLEOTIDE SEQUENCE [LARGE SCALE GENOMIC DNA]</scope>
    <source>
        <strain evidence="2">MFLUCC 19-0629</strain>
    </source>
</reference>
<accession>A0AAX6MR89</accession>
<gene>
    <name evidence="2" type="ORF">Daesc_002644</name>
</gene>
<protein>
    <submittedName>
        <fullName evidence="2">Uncharacterized protein</fullName>
    </submittedName>
</protein>
<name>A0AAX6MR89_9PEZI</name>
<feature type="compositionally biased region" description="Polar residues" evidence="1">
    <location>
        <begin position="440"/>
        <end position="451"/>
    </location>
</feature>
<organism evidence="2 3">
    <name type="scientific">Daldinia eschscholtzii</name>
    <dbReference type="NCBI Taxonomy" id="292717"/>
    <lineage>
        <taxon>Eukaryota</taxon>
        <taxon>Fungi</taxon>
        <taxon>Dikarya</taxon>
        <taxon>Ascomycota</taxon>
        <taxon>Pezizomycotina</taxon>
        <taxon>Sordariomycetes</taxon>
        <taxon>Xylariomycetidae</taxon>
        <taxon>Xylariales</taxon>
        <taxon>Hypoxylaceae</taxon>
        <taxon>Daldinia</taxon>
    </lineage>
</organism>
<feature type="compositionally biased region" description="Basic and acidic residues" evidence="1">
    <location>
        <begin position="419"/>
        <end position="429"/>
    </location>
</feature>